<keyword evidence="2" id="KW-1185">Reference proteome</keyword>
<sequence length="505" mass="54936">MKRNHKLAALFLAACMAGNPVVFAQETIEPANPVEKPEAKAQSAFSVNSYSLVNEQGEPIETLKKGEKFTLVVTASDPAVSTQKALEQEEIDKINQSIHSLNIERLTDDFSGGQTMQAILLSKEQEPLKVKIVFKDVVWKGKGDEFRFQIGYSALQIGYTTPSIAIKECDEQPAQPEQPDTPDQPADTPVDTPTWDGGYAGGGDDGYSSKVVKSAAPNLIVKKYSYGKDPIYSGKEFGLSLEFYNTSKTLATENIVVALETGEGLSIANSSNTFYFESLGAGQSKKIDLTMKALAIEKSTSAVVDVNFRYDYVEDGERVNQTMAEKISIPVYLKDRFVINEPVLPEMASVGSECVVSFNYVNKGKSSLSNVEVKVEGDVPALQKVQNVGNIESGNSGSIDVILIPDKPGQQKATIVISYENANEDLVEEKFPVELNVGEMAPVMPDGGMEMPVEEPSSPWGWVIGVVALAGAIVAVVLLRKRHKKKKQADSVEELDFDDDKDDGQ</sequence>
<gene>
    <name evidence="1" type="ORF">E5336_08315</name>
</gene>
<dbReference type="EMBL" id="SRYG01000016">
    <property type="protein sequence ID" value="TGY65557.1"/>
    <property type="molecule type" value="Genomic_DNA"/>
</dbReference>
<protein>
    <submittedName>
        <fullName evidence="1">Uncharacterized protein</fullName>
    </submittedName>
</protein>
<name>A0AC61R6W0_9FIRM</name>
<evidence type="ECO:0000313" key="1">
    <source>
        <dbReference type="EMBL" id="TGY65557.1"/>
    </source>
</evidence>
<reference evidence="1" key="1">
    <citation type="submission" date="2019-04" db="EMBL/GenBank/DDBJ databases">
        <title>Microbes associate with the intestines of laboratory mice.</title>
        <authorList>
            <person name="Navarre W."/>
            <person name="Wong E."/>
            <person name="Huang K."/>
            <person name="Tropini C."/>
            <person name="Ng K."/>
            <person name="Yu B."/>
        </authorList>
    </citation>
    <scope>NUCLEOTIDE SEQUENCE</scope>
    <source>
        <strain evidence="1">NM09_H32</strain>
    </source>
</reference>
<accession>A0AC61R6W0</accession>
<comment type="caution">
    <text evidence="1">The sequence shown here is derived from an EMBL/GenBank/DDBJ whole genome shotgun (WGS) entry which is preliminary data.</text>
</comment>
<organism evidence="1 2">
    <name type="scientific">Dubosiella muris</name>
    <dbReference type="NCBI Taxonomy" id="3038133"/>
    <lineage>
        <taxon>Bacteria</taxon>
        <taxon>Bacillati</taxon>
        <taxon>Bacillota</taxon>
        <taxon>Erysipelotrichia</taxon>
        <taxon>Erysipelotrichales</taxon>
        <taxon>Erysipelotrichaceae</taxon>
        <taxon>Dubosiella</taxon>
    </lineage>
</organism>
<evidence type="ECO:0000313" key="2">
    <source>
        <dbReference type="Proteomes" id="UP000308836"/>
    </source>
</evidence>
<proteinExistence type="predicted"/>
<dbReference type="Proteomes" id="UP000308836">
    <property type="component" value="Unassembled WGS sequence"/>
</dbReference>